<proteinExistence type="predicted"/>
<evidence type="ECO:0000313" key="1">
    <source>
        <dbReference type="EMBL" id="VAX35717.1"/>
    </source>
</evidence>
<dbReference type="AlphaFoldDB" id="A0A3B1E1T6"/>
<dbReference type="SUPFAM" id="SSF53756">
    <property type="entry name" value="UDP-Glycosyltransferase/glycogen phosphorylase"/>
    <property type="match status" value="1"/>
</dbReference>
<dbReference type="InterPro" id="IPR043148">
    <property type="entry name" value="TagF_C"/>
</dbReference>
<gene>
    <name evidence="1" type="ORF">MNBD_UNCLBAC01-517</name>
</gene>
<protein>
    <submittedName>
        <fullName evidence="1">Uncharacterized protein</fullName>
    </submittedName>
</protein>
<dbReference type="Gene3D" id="3.40.50.12580">
    <property type="match status" value="1"/>
</dbReference>
<sequence length="603" mass="71064">MKKVVFLNNLSCVKEIFNKEKGRGCFVVFEEDKLLLEVKSYLNLREDCHEIRREDIFLSKKESFSKVYSRAMTCFIKGIYLDEKWGLNCLSKSPIATSLVNSVIYILGLVEILKKKDFDFLLVLTHDVDLYKQIKQIKLQDVTASNKLSWNFNFKERIKKSFPVSIIFIAFRVIYRKLLCKFYLKTKIKFEKEYVVVMSLLNYQCFGREYKDIYFCDFVKYLEKKEVNFVNFMEVCGGFFENIKNIHKYKKSFIVPKEHFVSYSAIWKCLGVSLKYYWMGMSSKNKFRVFDIDCTYLVEKYMEKEFTSTRFFFNLFMFYSVGCLAEKVKVTKYYYPFENRSFEKMAILALRENSQGTRIIGNQHAALSLKHINFYVDDNDYNSMPLPDKIFTTGQITESLLRDEFNLKREIVSEGCALRKKTKTIRLKEYTGNIKTILVILSTDIKEYCGILNFLNEAMKDIHDCRVIIRPHPVIPLKNALDISPFFDFEFEEQKGDVSIEEAFDMADMLLYTSSTLVVEALTYGLPVVYINNLDFLETDPVYGHKGLKWNISAPEELKKVLEEISVMNQESFIDCQRKSREYAEQYMSTVNEECLERILSKN</sequence>
<reference evidence="1" key="1">
    <citation type="submission" date="2018-06" db="EMBL/GenBank/DDBJ databases">
        <authorList>
            <person name="Zhirakovskaya E."/>
        </authorList>
    </citation>
    <scope>NUCLEOTIDE SEQUENCE</scope>
</reference>
<dbReference type="EMBL" id="UOGJ01000071">
    <property type="protein sequence ID" value="VAX35717.1"/>
    <property type="molecule type" value="Genomic_DNA"/>
</dbReference>
<name>A0A3B1E1T6_9ZZZZ</name>
<organism evidence="1">
    <name type="scientific">hydrothermal vent metagenome</name>
    <dbReference type="NCBI Taxonomy" id="652676"/>
    <lineage>
        <taxon>unclassified sequences</taxon>
        <taxon>metagenomes</taxon>
        <taxon>ecological metagenomes</taxon>
    </lineage>
</organism>
<accession>A0A3B1E1T6</accession>